<dbReference type="InterPro" id="IPR036662">
    <property type="entry name" value="PTS_EIIA_man-typ_sf"/>
</dbReference>
<evidence type="ECO:0000259" key="19">
    <source>
        <dbReference type="PROSITE" id="PS51096"/>
    </source>
</evidence>
<dbReference type="KEGG" id="jpo:G7058_08770"/>
<evidence type="ECO:0000256" key="18">
    <source>
        <dbReference type="ARBA" id="ARBA00032197"/>
    </source>
</evidence>
<comment type="catalytic activity">
    <reaction evidence="1">
        <text>D-mannose(out) + N(pros)-phospho-L-histidyl-[protein] = D-mannose 6-phosphate(in) + L-histidyl-[protein]</text>
        <dbReference type="Rhea" id="RHEA:49232"/>
        <dbReference type="Rhea" id="RHEA-COMP:9745"/>
        <dbReference type="Rhea" id="RHEA-COMP:9746"/>
        <dbReference type="ChEBI" id="CHEBI:4208"/>
        <dbReference type="ChEBI" id="CHEBI:29979"/>
        <dbReference type="ChEBI" id="CHEBI:58735"/>
        <dbReference type="ChEBI" id="CHEBI:64837"/>
        <dbReference type="EC" id="2.7.1.191"/>
    </reaction>
</comment>
<keyword evidence="9" id="KW-0963">Cytoplasm</keyword>
<feature type="domain" description="PTS EIIA type-4" evidence="19">
    <location>
        <begin position="1"/>
        <end position="141"/>
    </location>
</feature>
<dbReference type="EC" id="2.7.1.191" evidence="5"/>
<dbReference type="SUPFAM" id="SSF53062">
    <property type="entry name" value="PTS system fructose IIA component-like"/>
    <property type="match status" value="1"/>
</dbReference>
<dbReference type="RefSeq" id="WP_166063176.1">
    <property type="nucleotide sequence ID" value="NZ_CP049889.1"/>
</dbReference>
<dbReference type="Gene3D" id="3.40.35.10">
    <property type="entry name" value="Phosphotransferase system, sorbose subfamily IIB component"/>
    <property type="match status" value="1"/>
</dbReference>
<accession>A0A6G7WIL1</accession>
<dbReference type="CDD" id="cd00001">
    <property type="entry name" value="PTS_IIB_man"/>
    <property type="match status" value="1"/>
</dbReference>
<protein>
    <recommendedName>
        <fullName evidence="6">PTS system mannose-specific EIIAB component</fullName>
        <ecNumber evidence="5">2.7.1.191</ecNumber>
    </recommendedName>
    <alternativeName>
        <fullName evidence="18">EIIAB-Man</fullName>
    </alternativeName>
    <alternativeName>
        <fullName evidence="17">EIII-Man</fullName>
    </alternativeName>
</protein>
<keyword evidence="8" id="KW-1003">Cell membrane</keyword>
<dbReference type="InterPro" id="IPR051471">
    <property type="entry name" value="Bacterial_PTS_sugar_comp"/>
</dbReference>
<dbReference type="EMBL" id="CP049889">
    <property type="protein sequence ID" value="QIK52115.1"/>
    <property type="molecule type" value="Genomic_DNA"/>
</dbReference>
<dbReference type="GO" id="GO:0016301">
    <property type="term" value="F:kinase activity"/>
    <property type="evidence" value="ECO:0007669"/>
    <property type="project" value="UniProtKB-KW"/>
</dbReference>
<keyword evidence="7" id="KW-0813">Transport</keyword>
<evidence type="ECO:0000256" key="15">
    <source>
        <dbReference type="ARBA" id="ARBA00023136"/>
    </source>
</evidence>
<keyword evidence="10" id="KW-0597">Phosphoprotein</keyword>
<evidence type="ECO:0000256" key="5">
    <source>
        <dbReference type="ARBA" id="ARBA00011929"/>
    </source>
</evidence>
<comment type="subunit">
    <text evidence="4">Homodimer.</text>
</comment>
<dbReference type="GO" id="GO:0005737">
    <property type="term" value="C:cytoplasm"/>
    <property type="evidence" value="ECO:0007669"/>
    <property type="project" value="UniProtKB-SubCell"/>
</dbReference>
<evidence type="ECO:0000256" key="11">
    <source>
        <dbReference type="ARBA" id="ARBA00022597"/>
    </source>
</evidence>
<evidence type="ECO:0000256" key="9">
    <source>
        <dbReference type="ARBA" id="ARBA00022490"/>
    </source>
</evidence>
<dbReference type="CDD" id="cd00006">
    <property type="entry name" value="PTS_IIA_man"/>
    <property type="match status" value="1"/>
</dbReference>
<dbReference type="Gene3D" id="3.40.50.510">
    <property type="entry name" value="Phosphotransferase system, mannose-type IIA component"/>
    <property type="match status" value="1"/>
</dbReference>
<keyword evidence="12" id="KW-0808">Transferase</keyword>
<evidence type="ECO:0000259" key="20">
    <source>
        <dbReference type="PROSITE" id="PS51101"/>
    </source>
</evidence>
<keyword evidence="13" id="KW-0598">Phosphotransferase system</keyword>
<organism evidence="21 22">
    <name type="scientific">Jeotgalibaca porci</name>
    <dbReference type="NCBI Taxonomy" id="1868793"/>
    <lineage>
        <taxon>Bacteria</taxon>
        <taxon>Bacillati</taxon>
        <taxon>Bacillota</taxon>
        <taxon>Bacilli</taxon>
        <taxon>Lactobacillales</taxon>
        <taxon>Carnobacteriaceae</taxon>
        <taxon>Jeotgalibaca</taxon>
    </lineage>
</organism>
<keyword evidence="11" id="KW-0762">Sugar transport</keyword>
<dbReference type="GO" id="GO:0009401">
    <property type="term" value="P:phosphoenolpyruvate-dependent sugar phosphotransferase system"/>
    <property type="evidence" value="ECO:0007669"/>
    <property type="project" value="UniProtKB-KW"/>
</dbReference>
<dbReference type="GO" id="GO:0008982">
    <property type="term" value="F:protein-N(PI)-phosphohistidine-sugar phosphotransferase activity"/>
    <property type="evidence" value="ECO:0007669"/>
    <property type="project" value="InterPro"/>
</dbReference>
<evidence type="ECO:0000256" key="16">
    <source>
        <dbReference type="ARBA" id="ARBA00023757"/>
    </source>
</evidence>
<dbReference type="SUPFAM" id="SSF52728">
    <property type="entry name" value="PTS IIb component"/>
    <property type="match status" value="1"/>
</dbReference>
<dbReference type="PANTHER" id="PTHR33799">
    <property type="entry name" value="PTS PERMEASE-RELATED-RELATED"/>
    <property type="match status" value="1"/>
</dbReference>
<dbReference type="InterPro" id="IPR004720">
    <property type="entry name" value="PTS_IIB_sorbose-sp"/>
</dbReference>
<evidence type="ECO:0000256" key="2">
    <source>
        <dbReference type="ARBA" id="ARBA00004236"/>
    </source>
</evidence>
<comment type="function">
    <text evidence="16">The phosphoenolpyruvate-dependent sugar phosphotransferase system (sugar PTS), a major carbohydrate active transport system, catalyzes the phosphorylation of incoming sugar substrates concomitantly with their translocation across the cell membrane. The enzyme II ManXYZ PTS system is involved in mannose transport.</text>
</comment>
<dbReference type="InterPro" id="IPR004701">
    <property type="entry name" value="PTS_EIIA_man-typ"/>
</dbReference>
<name>A0A6G7WIL1_9LACT</name>
<evidence type="ECO:0000256" key="4">
    <source>
        <dbReference type="ARBA" id="ARBA00011738"/>
    </source>
</evidence>
<comment type="subcellular location">
    <subcellularLocation>
        <location evidence="2">Cell membrane</location>
    </subcellularLocation>
    <subcellularLocation>
        <location evidence="3">Cytoplasm</location>
    </subcellularLocation>
</comment>
<dbReference type="GO" id="GO:0005886">
    <property type="term" value="C:plasma membrane"/>
    <property type="evidence" value="ECO:0007669"/>
    <property type="project" value="UniProtKB-SubCell"/>
</dbReference>
<evidence type="ECO:0000256" key="14">
    <source>
        <dbReference type="ARBA" id="ARBA00022777"/>
    </source>
</evidence>
<dbReference type="PROSITE" id="PS51096">
    <property type="entry name" value="PTS_EIIA_TYPE_4"/>
    <property type="match status" value="1"/>
</dbReference>
<dbReference type="PROSITE" id="PS51101">
    <property type="entry name" value="PTS_EIIB_TYPE_4"/>
    <property type="match status" value="1"/>
</dbReference>
<evidence type="ECO:0000256" key="17">
    <source>
        <dbReference type="ARBA" id="ARBA00030229"/>
    </source>
</evidence>
<dbReference type="InterPro" id="IPR033887">
    <property type="entry name" value="PTS_IIA_man"/>
</dbReference>
<dbReference type="Proteomes" id="UP000501830">
    <property type="component" value="Chromosome"/>
</dbReference>
<keyword evidence="15" id="KW-0472">Membrane</keyword>
<evidence type="ECO:0000256" key="6">
    <source>
        <dbReference type="ARBA" id="ARBA00021685"/>
    </source>
</evidence>
<evidence type="ECO:0000256" key="3">
    <source>
        <dbReference type="ARBA" id="ARBA00004496"/>
    </source>
</evidence>
<keyword evidence="22" id="KW-1185">Reference proteome</keyword>
<dbReference type="GeneID" id="94553373"/>
<feature type="domain" description="PTS EIIB type-4" evidence="20">
    <location>
        <begin position="146"/>
        <end position="309"/>
    </location>
</feature>
<keyword evidence="14" id="KW-0418">Kinase</keyword>
<evidence type="ECO:0000256" key="13">
    <source>
        <dbReference type="ARBA" id="ARBA00022683"/>
    </source>
</evidence>
<dbReference type="AlphaFoldDB" id="A0A6G7WIL1"/>
<evidence type="ECO:0000256" key="12">
    <source>
        <dbReference type="ARBA" id="ARBA00022679"/>
    </source>
</evidence>
<proteinExistence type="predicted"/>
<dbReference type="Pfam" id="PF03610">
    <property type="entry name" value="EIIA-man"/>
    <property type="match status" value="1"/>
</dbReference>
<dbReference type="Pfam" id="PF03830">
    <property type="entry name" value="PTSIIB_sorb"/>
    <property type="match status" value="1"/>
</dbReference>
<dbReference type="InterPro" id="IPR036667">
    <property type="entry name" value="PTS_IIB_sorbose-sp_sf"/>
</dbReference>
<evidence type="ECO:0000313" key="21">
    <source>
        <dbReference type="EMBL" id="QIK52115.1"/>
    </source>
</evidence>
<evidence type="ECO:0000256" key="7">
    <source>
        <dbReference type="ARBA" id="ARBA00022448"/>
    </source>
</evidence>
<evidence type="ECO:0000256" key="8">
    <source>
        <dbReference type="ARBA" id="ARBA00022475"/>
    </source>
</evidence>
<evidence type="ECO:0000256" key="10">
    <source>
        <dbReference type="ARBA" id="ARBA00022553"/>
    </source>
</evidence>
<reference evidence="21 22" key="1">
    <citation type="journal article" date="2017" name="Int. J. Syst. Evol. Microbiol.">
        <title>Jeotgalibaca porci sp. nov. and Jeotgalibaca arthritidis sp. nov., isolated from pigs, and emended description of the genus Jeotgalibaca.</title>
        <authorList>
            <person name="Zamora L."/>
            <person name="Perez-Sancho M."/>
            <person name="Dominguez L."/>
            <person name="Fernandez-Garayzabal J.F."/>
            <person name="Vela A.I."/>
        </authorList>
    </citation>
    <scope>NUCLEOTIDE SEQUENCE [LARGE SCALE GENOMIC DNA]</scope>
    <source>
        <strain evidence="21 22">CCUG 69148</strain>
    </source>
</reference>
<dbReference type="PANTHER" id="PTHR33799:SF1">
    <property type="entry name" value="PTS SYSTEM MANNOSE-SPECIFIC EIIAB COMPONENT-RELATED"/>
    <property type="match status" value="1"/>
</dbReference>
<gene>
    <name evidence="21" type="ORF">G7058_08770</name>
</gene>
<evidence type="ECO:0000313" key="22">
    <source>
        <dbReference type="Proteomes" id="UP000501830"/>
    </source>
</evidence>
<evidence type="ECO:0000256" key="1">
    <source>
        <dbReference type="ARBA" id="ARBA00000514"/>
    </source>
</evidence>
<sequence>MKNIVLVSHGLLAEGVKSSLEMIAGKQPNLHTISLTPDGDNLQFGEELEEKMKTFAGKTIIIADLLGGTPANVSLQKYMDNPDVEIMSGLSLPVALECVLGGDRTPTAILASAKETMVDLKASAEEVIQAPDVLENNLSQYEAFAGQANIVNARIDERLIHGQVAGIWSSTLKTQRLMVINDAAAENTLQKTSLRMAAPKSMRLSVLTVQDAVNNINAGKYGKQRLFLIFKKPSDVLKFIELGGKLEHVTVGNMSFETGNREITKNIYITEEEAHIFAAISNSGVNITAQLVPSEPATDFMKKLTNKEK</sequence>